<keyword evidence="4" id="KW-0560">Oxidoreductase</keyword>
<dbReference type="PANTHER" id="PTHR11972:SF69">
    <property type="entry name" value="FERRIC REDUCTION OXIDASE 6-RELATED"/>
    <property type="match status" value="1"/>
</dbReference>
<evidence type="ECO:0000256" key="7">
    <source>
        <dbReference type="SAM" id="Phobius"/>
    </source>
</evidence>
<dbReference type="EMBL" id="JAEPQZ010000004">
    <property type="protein sequence ID" value="KAG2182580.1"/>
    <property type="molecule type" value="Genomic_DNA"/>
</dbReference>
<gene>
    <name evidence="9" type="ORF">INT43_007511</name>
</gene>
<dbReference type="GO" id="GO:0016491">
    <property type="term" value="F:oxidoreductase activity"/>
    <property type="evidence" value="ECO:0007669"/>
    <property type="project" value="UniProtKB-KW"/>
</dbReference>
<feature type="transmembrane region" description="Helical" evidence="7">
    <location>
        <begin position="78"/>
        <end position="100"/>
    </location>
</feature>
<dbReference type="PROSITE" id="PS51384">
    <property type="entry name" value="FAD_FR"/>
    <property type="match status" value="1"/>
</dbReference>
<dbReference type="OrthoDB" id="167398at2759"/>
<feature type="transmembrane region" description="Helical" evidence="7">
    <location>
        <begin position="192"/>
        <end position="214"/>
    </location>
</feature>
<dbReference type="InterPro" id="IPR039261">
    <property type="entry name" value="FNR_nucleotide-bd"/>
</dbReference>
<evidence type="ECO:0000256" key="6">
    <source>
        <dbReference type="ARBA" id="ARBA00023136"/>
    </source>
</evidence>
<dbReference type="SUPFAM" id="SSF63380">
    <property type="entry name" value="Riboflavin synthase domain-like"/>
    <property type="match status" value="1"/>
</dbReference>
<proteinExistence type="predicted"/>
<feature type="transmembrane region" description="Helical" evidence="7">
    <location>
        <begin position="271"/>
        <end position="294"/>
    </location>
</feature>
<dbReference type="Pfam" id="PF08022">
    <property type="entry name" value="FAD_binding_8"/>
    <property type="match status" value="1"/>
</dbReference>
<evidence type="ECO:0000259" key="8">
    <source>
        <dbReference type="PROSITE" id="PS51384"/>
    </source>
</evidence>
<dbReference type="InterPro" id="IPR013130">
    <property type="entry name" value="Fe3_Rdtase_TM_dom"/>
</dbReference>
<evidence type="ECO:0000256" key="4">
    <source>
        <dbReference type="ARBA" id="ARBA00023002"/>
    </source>
</evidence>
<dbReference type="Gene3D" id="3.40.50.80">
    <property type="entry name" value="Nucleotide-binding domain of ferredoxin-NADP reductase (FNR) module"/>
    <property type="match status" value="1"/>
</dbReference>
<dbReference type="InterPro" id="IPR017938">
    <property type="entry name" value="Riboflavin_synthase-like_b-brl"/>
</dbReference>
<feature type="transmembrane region" description="Helical" evidence="7">
    <location>
        <begin position="120"/>
        <end position="143"/>
    </location>
</feature>
<reference evidence="9" key="1">
    <citation type="submission" date="2020-12" db="EMBL/GenBank/DDBJ databases">
        <title>Metabolic potential, ecology and presence of endohyphal bacteria is reflected in genomic diversity of Mucoromycotina.</title>
        <authorList>
            <person name="Muszewska A."/>
            <person name="Okrasinska A."/>
            <person name="Steczkiewicz K."/>
            <person name="Drgas O."/>
            <person name="Orlowska M."/>
            <person name="Perlinska-Lenart U."/>
            <person name="Aleksandrzak-Piekarczyk T."/>
            <person name="Szatraj K."/>
            <person name="Zielenkiewicz U."/>
            <person name="Pilsyk S."/>
            <person name="Malc E."/>
            <person name="Mieczkowski P."/>
            <person name="Kruszewska J.S."/>
            <person name="Biernat P."/>
            <person name="Pawlowska J."/>
        </authorList>
    </citation>
    <scope>NUCLEOTIDE SEQUENCE</scope>
    <source>
        <strain evidence="9">WA0000067209</strain>
    </source>
</reference>
<comment type="subcellular location">
    <subcellularLocation>
        <location evidence="1">Membrane</location>
        <topology evidence="1">Multi-pass membrane protein</topology>
    </subcellularLocation>
</comment>
<evidence type="ECO:0000256" key="1">
    <source>
        <dbReference type="ARBA" id="ARBA00004141"/>
    </source>
</evidence>
<feature type="transmembrane region" description="Helical" evidence="7">
    <location>
        <begin position="226"/>
        <end position="247"/>
    </location>
</feature>
<dbReference type="InterPro" id="IPR017927">
    <property type="entry name" value="FAD-bd_FR_type"/>
</dbReference>
<dbReference type="PANTHER" id="PTHR11972">
    <property type="entry name" value="NADPH OXIDASE"/>
    <property type="match status" value="1"/>
</dbReference>
<accession>A0A8H7PZK5</accession>
<keyword evidence="5" id="KW-0406">Ion transport</keyword>
<keyword evidence="6 7" id="KW-0472">Membrane</keyword>
<evidence type="ECO:0000256" key="3">
    <source>
        <dbReference type="ARBA" id="ARBA00022989"/>
    </source>
</evidence>
<evidence type="ECO:0000313" key="9">
    <source>
        <dbReference type="EMBL" id="KAG2182580.1"/>
    </source>
</evidence>
<dbReference type="InterPro" id="IPR050369">
    <property type="entry name" value="RBOH/FRE"/>
</dbReference>
<keyword evidence="3 7" id="KW-1133">Transmembrane helix</keyword>
<keyword evidence="10" id="KW-1185">Reference proteome</keyword>
<comment type="caution">
    <text evidence="9">The sequence shown here is derived from an EMBL/GenBank/DDBJ whole genome shotgun (WGS) entry which is preliminary data.</text>
</comment>
<evidence type="ECO:0000313" key="10">
    <source>
        <dbReference type="Proteomes" id="UP000654370"/>
    </source>
</evidence>
<sequence>MNSAKLFSPEKHKPLSLSEYSLAQSSRKRALTALQISTGLLSVALFPASWVFVYYMLDNRSWCFADFCIESMGSRKVPVRNTLAVFYCFLTLTAIIALTAQKVPSFKQVLSKTIWSTSTIALGEIIWFVVALLVMNVGVPAMIWKAYWNMWDSMVMSMDGSTDMGVGFFTMYWPWIRIVYETMILTTGDSLAINFGLVMLPVSKNSFLATFLDLPYTSMLRVHQWLGFSLFWLSVIHLVLAMLSYSMDITPLYKLFFTVIYDPHPWGDSNYLFITGMISFFILGFVIISSIRFLRHVTTRLYAMFVRYPILSVTYEDCGYYTVKIQTNISTNAIPGQFVRIAVPDISTTNYHPFTIAESTAKTLTFVFAPNRRQGSDSEWTNKLAQALQTNPLRKACIQGPYGKSMGMVDEASSLDAFMFYVGGTGITPALAAIQSLQDDLKKGLPTVPPPTAKKIFLFWTAGVESMEKFSLVQYWLSSDTNVTSPVVVQLFDTTNPGYDKPVGNETLVTRGRPHFTALLNKHIAPILDDGKPLRLGIFICGPESFTKDGIFGIQTFELANKNLSIKMEFESFFL</sequence>
<protein>
    <recommendedName>
        <fullName evidence="8">FAD-binding FR-type domain-containing protein</fullName>
    </recommendedName>
</protein>
<dbReference type="Proteomes" id="UP000654370">
    <property type="component" value="Unassembled WGS sequence"/>
</dbReference>
<evidence type="ECO:0000256" key="2">
    <source>
        <dbReference type="ARBA" id="ARBA00022692"/>
    </source>
</evidence>
<dbReference type="GO" id="GO:0005886">
    <property type="term" value="C:plasma membrane"/>
    <property type="evidence" value="ECO:0007669"/>
    <property type="project" value="TreeGrafter"/>
</dbReference>
<dbReference type="GO" id="GO:0006811">
    <property type="term" value="P:monoatomic ion transport"/>
    <property type="evidence" value="ECO:0007669"/>
    <property type="project" value="UniProtKB-KW"/>
</dbReference>
<evidence type="ECO:0000256" key="5">
    <source>
        <dbReference type="ARBA" id="ARBA00023065"/>
    </source>
</evidence>
<feature type="domain" description="FAD-binding FR-type" evidence="8">
    <location>
        <begin position="303"/>
        <end position="408"/>
    </location>
</feature>
<dbReference type="Pfam" id="PF01794">
    <property type="entry name" value="Ferric_reduct"/>
    <property type="match status" value="1"/>
</dbReference>
<keyword evidence="5" id="KW-0813">Transport</keyword>
<dbReference type="CDD" id="cd06186">
    <property type="entry name" value="NOX_Duox_like_FAD_NADP"/>
    <property type="match status" value="1"/>
</dbReference>
<feature type="transmembrane region" description="Helical" evidence="7">
    <location>
        <begin position="36"/>
        <end position="57"/>
    </location>
</feature>
<keyword evidence="2 7" id="KW-0812">Transmembrane</keyword>
<feature type="transmembrane region" description="Helical" evidence="7">
    <location>
        <begin position="164"/>
        <end position="180"/>
    </location>
</feature>
<dbReference type="AlphaFoldDB" id="A0A8H7PZK5"/>
<name>A0A8H7PZK5_MORIS</name>
<organism evidence="9 10">
    <name type="scientific">Mortierella isabellina</name>
    <name type="common">Filamentous fungus</name>
    <name type="synonym">Umbelopsis isabellina</name>
    <dbReference type="NCBI Taxonomy" id="91625"/>
    <lineage>
        <taxon>Eukaryota</taxon>
        <taxon>Fungi</taxon>
        <taxon>Fungi incertae sedis</taxon>
        <taxon>Mucoromycota</taxon>
        <taxon>Mucoromycotina</taxon>
        <taxon>Umbelopsidomycetes</taxon>
        <taxon>Umbelopsidales</taxon>
        <taxon>Umbelopsidaceae</taxon>
        <taxon>Umbelopsis</taxon>
    </lineage>
</organism>
<dbReference type="InterPro" id="IPR013112">
    <property type="entry name" value="FAD-bd_8"/>
</dbReference>